<organism evidence="1">
    <name type="scientific">marine sediment metagenome</name>
    <dbReference type="NCBI Taxonomy" id="412755"/>
    <lineage>
        <taxon>unclassified sequences</taxon>
        <taxon>metagenomes</taxon>
        <taxon>ecological metagenomes</taxon>
    </lineage>
</organism>
<comment type="caution">
    <text evidence="1">The sequence shown here is derived from an EMBL/GenBank/DDBJ whole genome shotgun (WGS) entry which is preliminary data.</text>
</comment>
<proteinExistence type="predicted"/>
<dbReference type="EMBL" id="BARV01023364">
    <property type="protein sequence ID" value="GAI35898.1"/>
    <property type="molecule type" value="Genomic_DNA"/>
</dbReference>
<feature type="non-terminal residue" evidence="1">
    <location>
        <position position="1"/>
    </location>
</feature>
<reference evidence="1" key="1">
    <citation type="journal article" date="2014" name="Front. Microbiol.">
        <title>High frequency of phylogenetically diverse reductive dehalogenase-homologous genes in deep subseafloor sedimentary metagenomes.</title>
        <authorList>
            <person name="Kawai M."/>
            <person name="Futagami T."/>
            <person name="Toyoda A."/>
            <person name="Takaki Y."/>
            <person name="Nishi S."/>
            <person name="Hori S."/>
            <person name="Arai W."/>
            <person name="Tsubouchi T."/>
            <person name="Morono Y."/>
            <person name="Uchiyama I."/>
            <person name="Ito T."/>
            <person name="Fujiyama A."/>
            <person name="Inagaki F."/>
            <person name="Takami H."/>
        </authorList>
    </citation>
    <scope>NUCLEOTIDE SEQUENCE</scope>
    <source>
        <strain evidence="1">Expedition CK06-06</strain>
    </source>
</reference>
<gene>
    <name evidence="1" type="ORF">S06H3_38344</name>
</gene>
<dbReference type="AlphaFoldDB" id="X1MX80"/>
<accession>X1MX80</accession>
<evidence type="ECO:0000313" key="1">
    <source>
        <dbReference type="EMBL" id="GAI35898.1"/>
    </source>
</evidence>
<protein>
    <submittedName>
        <fullName evidence="1">Uncharacterized protein</fullName>
    </submittedName>
</protein>
<name>X1MX80_9ZZZZ</name>
<sequence length="145" mass="16467">AILIFWQAASVISIYPHFLAYFNETVGGPDKGYIYTVDSNLDWGQDLKRLKNWVDEKGIDKIYIDYFGGSDAKYLLGKKYAPWWGERNPDELPEGSYLAVSATFLQGGRGIASSGFDQSTGQYLWLYNYTPVAKIGYSIFIYQID</sequence>